<dbReference type="InterPro" id="IPR013786">
    <property type="entry name" value="AcylCoA_DH/ox_N"/>
</dbReference>
<dbReference type="Gene3D" id="1.20.140.10">
    <property type="entry name" value="Butyryl-CoA Dehydrogenase, subunit A, domain 3"/>
    <property type="match status" value="1"/>
</dbReference>
<evidence type="ECO:0000256" key="2">
    <source>
        <dbReference type="ARBA" id="ARBA00009347"/>
    </source>
</evidence>
<comment type="caution">
    <text evidence="12">The sequence shown here is derived from an EMBL/GenBank/DDBJ whole genome shotgun (WGS) entry which is preliminary data.</text>
</comment>
<comment type="similarity">
    <text evidence="2 6">Belongs to the acyl-CoA dehydrogenase family.</text>
</comment>
<dbReference type="InterPro" id="IPR037069">
    <property type="entry name" value="AcylCoA_DH/ox_N_sf"/>
</dbReference>
<dbReference type="InterPro" id="IPR009075">
    <property type="entry name" value="AcylCo_DH/oxidase_C"/>
</dbReference>
<evidence type="ECO:0000313" key="13">
    <source>
        <dbReference type="Proteomes" id="UP000661077"/>
    </source>
</evidence>
<feature type="domain" description="Acyl-CoA oxidase/dehydrogenase middle" evidence="9">
    <location>
        <begin position="160"/>
        <end position="265"/>
    </location>
</feature>
<sequence>MYKAPLKELRFAIHQLIGDQPLVGLPGLPDYSTELTDAVLEEAARFAEGVLDPINRLGDRTGAKWTAEGVRMPAEFKAAYQKFVEGGWTQLRAAPEFGGQGAPILLGTAVEEMWASSNLAFKLCPMLTQGAVEAIDRCGNEQQKQTFLPKMISGEWSGTMNLTEPQAGSDLAAIRTRAVREGDHYRLYGQKIFITYGDHDYTPNIIHMVLGRVEGAPAGVRGISLFIVPKVLVNDDGSLGAPNDVRCVSIEHKLGIHASPTCVLSYGDKEGAIGYLVGEENRGLEYMFIMMNAARLSVGLEGYALAERAYQQALEYARTRNQGKPKTRNVPEGGKASPIAYHPDVKRMLLTMKAYTDAARSVALYAALQLDLGKQLPAGDEKAKAQARGDLLIPIVKGWSTELGVLMASLGVQVHGGMGFIEETGAAQTLRDSRIAPIYEGTTGIQANDLVGRKVGRDNGAAMYALIADMQAELEQLSSSDAGVAASKAAALEGVAALKDATAAILKDPDGALATCVPYLMLGGVAIGGWLTAKAHELAVRSISEDPEFFAAKQQIARFYASNLLPEAQTLARIVKSGAAAILDADPAKL</sequence>
<dbReference type="SUPFAM" id="SSF47203">
    <property type="entry name" value="Acyl-CoA dehydrogenase C-terminal domain-like"/>
    <property type="match status" value="1"/>
</dbReference>
<dbReference type="Gene3D" id="2.40.110.10">
    <property type="entry name" value="Butyryl-CoA Dehydrogenase, subunit A, domain 2"/>
    <property type="match status" value="1"/>
</dbReference>
<accession>A0ABS1X4J3</accession>
<dbReference type="InterPro" id="IPR036250">
    <property type="entry name" value="AcylCo_DH-like_C"/>
</dbReference>
<dbReference type="InterPro" id="IPR009100">
    <property type="entry name" value="AcylCoA_DH/oxidase_NM_dom_sf"/>
</dbReference>
<feature type="domain" description="Acyl-CoA dehydrogenase/oxidase C-terminal" evidence="8">
    <location>
        <begin position="281"/>
        <end position="450"/>
    </location>
</feature>
<evidence type="ECO:0000256" key="1">
    <source>
        <dbReference type="ARBA" id="ARBA00001974"/>
    </source>
</evidence>
<dbReference type="SUPFAM" id="SSF56645">
    <property type="entry name" value="Acyl-CoA dehydrogenase NM domain-like"/>
    <property type="match status" value="1"/>
</dbReference>
<reference evidence="12 13" key="1">
    <citation type="journal article" date="2021" name="Int. J. Syst. Evol. Microbiol.">
        <title>Steroidobacter gossypii sp. nov., isolated from soil of cotton cropping field.</title>
        <authorList>
            <person name="Huang R."/>
            <person name="Yang S."/>
            <person name="Zhen C."/>
            <person name="Liu W."/>
        </authorList>
    </citation>
    <scope>NUCLEOTIDE SEQUENCE [LARGE SCALE GENOMIC DNA]</scope>
    <source>
        <strain evidence="12 13">S1-65</strain>
    </source>
</reference>
<dbReference type="InterPro" id="IPR006091">
    <property type="entry name" value="Acyl-CoA_Oxase/DH_mid-dom"/>
</dbReference>
<feature type="domain" description="Acetyl-CoA dehydrogenase-like C-terminal" evidence="11">
    <location>
        <begin position="467"/>
        <end position="585"/>
    </location>
</feature>
<dbReference type="InterPro" id="IPR046373">
    <property type="entry name" value="Acyl-CoA_Oxase/DH_mid-dom_sf"/>
</dbReference>
<evidence type="ECO:0000313" key="12">
    <source>
        <dbReference type="EMBL" id="MBM0108133.1"/>
    </source>
</evidence>
<evidence type="ECO:0000259" key="11">
    <source>
        <dbReference type="Pfam" id="PF12806"/>
    </source>
</evidence>
<dbReference type="Proteomes" id="UP000661077">
    <property type="component" value="Unassembled WGS sequence"/>
</dbReference>
<dbReference type="Pfam" id="PF02771">
    <property type="entry name" value="Acyl-CoA_dh_N"/>
    <property type="match status" value="1"/>
</dbReference>
<keyword evidence="5 6" id="KW-0560">Oxidoreductase</keyword>
<keyword evidence="3 6" id="KW-0285">Flavoprotein</keyword>
<dbReference type="PANTHER" id="PTHR42803">
    <property type="entry name" value="ACYL-COA DEHYDROGENASE"/>
    <property type="match status" value="1"/>
</dbReference>
<organism evidence="12 13">
    <name type="scientific">Steroidobacter gossypii</name>
    <dbReference type="NCBI Taxonomy" id="2805490"/>
    <lineage>
        <taxon>Bacteria</taxon>
        <taxon>Pseudomonadati</taxon>
        <taxon>Pseudomonadota</taxon>
        <taxon>Gammaproteobacteria</taxon>
        <taxon>Steroidobacterales</taxon>
        <taxon>Steroidobacteraceae</taxon>
        <taxon>Steroidobacter</taxon>
    </lineage>
</organism>
<dbReference type="Pfam" id="PF00441">
    <property type="entry name" value="Acyl-CoA_dh_1"/>
    <property type="match status" value="1"/>
</dbReference>
<keyword evidence="13" id="KW-1185">Reference proteome</keyword>
<evidence type="ECO:0000256" key="3">
    <source>
        <dbReference type="ARBA" id="ARBA00022630"/>
    </source>
</evidence>
<dbReference type="Gene3D" id="1.10.540.10">
    <property type="entry name" value="Acyl-CoA dehydrogenase/oxidase, N-terminal domain"/>
    <property type="match status" value="1"/>
</dbReference>
<dbReference type="PANTHER" id="PTHR42803:SF1">
    <property type="entry name" value="BROAD-SPECIFICITY LINEAR ACYL-COA DEHYDROGENASE FADE5"/>
    <property type="match status" value="1"/>
</dbReference>
<gene>
    <name evidence="12" type="ORF">JM946_25660</name>
</gene>
<dbReference type="Pfam" id="PF02770">
    <property type="entry name" value="Acyl-CoA_dh_M"/>
    <property type="match status" value="1"/>
</dbReference>
<proteinExistence type="inferred from homology"/>
<dbReference type="EMBL" id="JAEVLS010000006">
    <property type="protein sequence ID" value="MBM0108133.1"/>
    <property type="molecule type" value="Genomic_DNA"/>
</dbReference>
<feature type="domain" description="Acyl-CoA dehydrogenase/oxidase N-terminal" evidence="10">
    <location>
        <begin position="36"/>
        <end position="155"/>
    </location>
</feature>
<evidence type="ECO:0000256" key="6">
    <source>
        <dbReference type="RuleBase" id="RU362125"/>
    </source>
</evidence>
<evidence type="ECO:0000259" key="10">
    <source>
        <dbReference type="Pfam" id="PF02771"/>
    </source>
</evidence>
<evidence type="ECO:0000256" key="7">
    <source>
        <dbReference type="SAM" id="MobiDB-lite"/>
    </source>
</evidence>
<dbReference type="InterPro" id="IPR052166">
    <property type="entry name" value="Diverse_Acyl-CoA_DH"/>
</dbReference>
<dbReference type="RefSeq" id="WP_203170240.1">
    <property type="nucleotide sequence ID" value="NZ_JAEVLS010000006.1"/>
</dbReference>
<comment type="cofactor">
    <cofactor evidence="1 6">
        <name>FAD</name>
        <dbReference type="ChEBI" id="CHEBI:57692"/>
    </cofactor>
</comment>
<evidence type="ECO:0000259" key="8">
    <source>
        <dbReference type="Pfam" id="PF00441"/>
    </source>
</evidence>
<evidence type="ECO:0000259" key="9">
    <source>
        <dbReference type="Pfam" id="PF02770"/>
    </source>
</evidence>
<keyword evidence="4 6" id="KW-0274">FAD</keyword>
<dbReference type="InterPro" id="IPR025878">
    <property type="entry name" value="Acyl-CoA_dh-like_C_dom"/>
</dbReference>
<protein>
    <submittedName>
        <fullName evidence="12">Acyl-CoA dehydrogenase</fullName>
    </submittedName>
</protein>
<name>A0ABS1X4J3_9GAMM</name>
<evidence type="ECO:0000256" key="4">
    <source>
        <dbReference type="ARBA" id="ARBA00022827"/>
    </source>
</evidence>
<evidence type="ECO:0000256" key="5">
    <source>
        <dbReference type="ARBA" id="ARBA00023002"/>
    </source>
</evidence>
<feature type="region of interest" description="Disordered" evidence="7">
    <location>
        <begin position="318"/>
        <end position="337"/>
    </location>
</feature>
<dbReference type="Pfam" id="PF12806">
    <property type="entry name" value="Acyl-CoA_dh_C"/>
    <property type="match status" value="1"/>
</dbReference>